<evidence type="ECO:0000313" key="1">
    <source>
        <dbReference type="EMBL" id="MDE9622420.1"/>
    </source>
</evidence>
<organism evidence="1 2">
    <name type="scientific">Citrobacter portucalensis</name>
    <dbReference type="NCBI Taxonomy" id="1639133"/>
    <lineage>
        <taxon>Bacteria</taxon>
        <taxon>Pseudomonadati</taxon>
        <taxon>Pseudomonadota</taxon>
        <taxon>Gammaproteobacteria</taxon>
        <taxon>Enterobacterales</taxon>
        <taxon>Enterobacteriaceae</taxon>
        <taxon>Citrobacter</taxon>
        <taxon>Citrobacter freundii complex</taxon>
    </lineage>
</organism>
<name>A0AAJ1JK59_9ENTR</name>
<reference evidence="1" key="1">
    <citation type="submission" date="2022-01" db="EMBL/GenBank/DDBJ databases">
        <title>Genetic Characterization of Carbapenem-resistant Citrobacter spp. from China: a multicenter study.</title>
        <authorList>
            <person name="Ye L."/>
        </authorList>
    </citation>
    <scope>NUCLEOTIDE SEQUENCE</scope>
    <source>
        <strain evidence="1">IR5464</strain>
    </source>
</reference>
<dbReference type="Proteomes" id="UP001147046">
    <property type="component" value="Unassembled WGS sequence"/>
</dbReference>
<evidence type="ECO:0000313" key="2">
    <source>
        <dbReference type="Proteomes" id="UP001147046"/>
    </source>
</evidence>
<accession>A0AAJ1JK59</accession>
<proteinExistence type="predicted"/>
<comment type="caution">
    <text evidence="1">The sequence shown here is derived from an EMBL/GenBank/DDBJ whole genome shotgun (WGS) entry which is preliminary data.</text>
</comment>
<dbReference type="RefSeq" id="WP_275369511.1">
    <property type="nucleotide sequence ID" value="NZ_JAKIHV010000001.1"/>
</dbReference>
<sequence>MDNGSITFFDINAFGFYRLKHKAKDLDYKFGSLEEVFGEFETWLRGKAIEETIPWDVNTNPMRSKTYCRGVAIDPQTKDIVVVLLRAVGDGSGNLHGVRMGSAVGSEESDTVKAGTSVRGGRVIWGEPCYYWIIPEHKKIASIIFPHSGADTNRFCQYVTTFVNNHSNVDGSRKQSTTSHQHSRDLNRMVNVVKTMFEHGEGKDKCNCLFKFDVEQTKIKTAVDNLENIIPNITQTIIRDIATSRVDDERSPFLQLASEFMPSLFGEAPPLQSPKRIEVRIDGAPTPEEIAQLFAQRAEDTDWADVGFKVKDSEIPIWLTKYVVKSTLPIDSDGLSHYSPGKLLEEINNIREDILESVMAQEDAIDDEAQLDPVVEDSNDQLIANGQV</sequence>
<dbReference type="AlphaFoldDB" id="A0AAJ1JK59"/>
<protein>
    <submittedName>
        <fullName evidence="1">Uncharacterized protein</fullName>
    </submittedName>
</protein>
<gene>
    <name evidence="1" type="ORF">L2102_03670</name>
</gene>
<dbReference type="EMBL" id="JAKIHV010000001">
    <property type="protein sequence ID" value="MDE9622420.1"/>
    <property type="molecule type" value="Genomic_DNA"/>
</dbReference>